<feature type="transmembrane region" description="Helical" evidence="6">
    <location>
        <begin position="383"/>
        <end position="411"/>
    </location>
</feature>
<dbReference type="GO" id="GO:0022857">
    <property type="term" value="F:transmembrane transporter activity"/>
    <property type="evidence" value="ECO:0007669"/>
    <property type="project" value="InterPro"/>
</dbReference>
<reference evidence="9" key="1">
    <citation type="submission" date="2015-11" db="EMBL/GenBank/DDBJ databases">
        <authorList>
            <person name="Varghese N."/>
        </authorList>
    </citation>
    <scope>NUCLEOTIDE SEQUENCE [LARGE SCALE GENOMIC DNA]</scope>
</reference>
<dbReference type="PRINTS" id="PR00702">
    <property type="entry name" value="ACRIFLAVINRP"/>
</dbReference>
<evidence type="ECO:0000256" key="5">
    <source>
        <dbReference type="ARBA" id="ARBA00023136"/>
    </source>
</evidence>
<evidence type="ECO:0000256" key="3">
    <source>
        <dbReference type="ARBA" id="ARBA00022692"/>
    </source>
</evidence>
<dbReference type="SUPFAM" id="SSF82866">
    <property type="entry name" value="Multidrug efflux transporter AcrB transmembrane domain"/>
    <property type="match status" value="2"/>
</dbReference>
<feature type="transmembrane region" description="Helical" evidence="6">
    <location>
        <begin position="235"/>
        <end position="256"/>
    </location>
</feature>
<feature type="transmembrane region" description="Helical" evidence="6">
    <location>
        <begin position="678"/>
        <end position="705"/>
    </location>
</feature>
<dbReference type="InterPro" id="IPR004869">
    <property type="entry name" value="MMPL_dom"/>
</dbReference>
<dbReference type="Proteomes" id="UP000320623">
    <property type="component" value="Unassembled WGS sequence"/>
</dbReference>
<feature type="domain" description="SSD" evidence="7">
    <location>
        <begin position="610"/>
        <end position="736"/>
    </location>
</feature>
<evidence type="ECO:0000313" key="8">
    <source>
        <dbReference type="EMBL" id="CUU02979.1"/>
    </source>
</evidence>
<evidence type="ECO:0000256" key="6">
    <source>
        <dbReference type="SAM" id="Phobius"/>
    </source>
</evidence>
<dbReference type="OrthoDB" id="9803781at2"/>
<gene>
    <name evidence="8" type="ORF">JGI1_00642</name>
</gene>
<keyword evidence="9" id="KW-1185">Reference proteome</keyword>
<protein>
    <recommendedName>
        <fullName evidence="7">SSD domain-containing protein</fullName>
    </recommendedName>
</protein>
<dbReference type="InterPro" id="IPR050545">
    <property type="entry name" value="Mycobact_MmpL"/>
</dbReference>
<keyword evidence="4 6" id="KW-1133">Transmembrane helix</keyword>
<feature type="transmembrane region" description="Helical" evidence="6">
    <location>
        <begin position="338"/>
        <end position="362"/>
    </location>
</feature>
<keyword evidence="3 6" id="KW-0812">Transmembrane</keyword>
<dbReference type="Gene3D" id="1.20.1640.10">
    <property type="entry name" value="Multidrug efflux transporter AcrB transmembrane domain"/>
    <property type="match status" value="2"/>
</dbReference>
<dbReference type="EMBL" id="FAOO01000003">
    <property type="protein sequence ID" value="CUU02979.1"/>
    <property type="molecule type" value="Genomic_DNA"/>
</dbReference>
<feature type="transmembrane region" description="Helical" evidence="6">
    <location>
        <begin position="586"/>
        <end position="605"/>
    </location>
</feature>
<dbReference type="PROSITE" id="PS50156">
    <property type="entry name" value="SSD"/>
    <property type="match status" value="2"/>
</dbReference>
<accession>A0A0S4MXA7</accession>
<dbReference type="STRING" id="1643428.GCA_001442855_00625"/>
<dbReference type="PANTHER" id="PTHR33406">
    <property type="entry name" value="MEMBRANE PROTEIN MJ1562-RELATED"/>
    <property type="match status" value="1"/>
</dbReference>
<evidence type="ECO:0000256" key="2">
    <source>
        <dbReference type="ARBA" id="ARBA00022475"/>
    </source>
</evidence>
<keyword evidence="2" id="KW-1003">Cell membrane</keyword>
<evidence type="ECO:0000256" key="1">
    <source>
        <dbReference type="ARBA" id="ARBA00004651"/>
    </source>
</evidence>
<organism evidence="8 9">
    <name type="scientific">Candidatus Thermokryptus mobilis</name>
    <dbReference type="NCBI Taxonomy" id="1643428"/>
    <lineage>
        <taxon>Bacteria</taxon>
        <taxon>Pseudomonadati</taxon>
        <taxon>Candidatus Kryptoniota</taxon>
        <taxon>Candidatus Thermokryptus</taxon>
    </lineage>
</organism>
<evidence type="ECO:0000259" key="7">
    <source>
        <dbReference type="PROSITE" id="PS50156"/>
    </source>
</evidence>
<dbReference type="PANTHER" id="PTHR33406:SF13">
    <property type="entry name" value="MEMBRANE PROTEIN YDFJ"/>
    <property type="match status" value="1"/>
</dbReference>
<feature type="domain" description="SSD" evidence="7">
    <location>
        <begin position="242"/>
        <end position="361"/>
    </location>
</feature>
<dbReference type="RefSeq" id="WP_140944427.1">
    <property type="nucleotide sequence ID" value="NZ_FAOO01000003.1"/>
</dbReference>
<feature type="transmembrane region" description="Helical" evidence="6">
    <location>
        <begin position="12"/>
        <end position="30"/>
    </location>
</feature>
<sequence>MQNFSELVIKFRVVLISLFFLLTFIFIYSMRNLRVNPDLVSYLPESDEAVKLSREIGNKYGGNLTAVVVIESDDVFKPEVLREIYALTESLKYVDGVSYVTSLANIIDIRGSEEGIEIGRLIDASSIPRAREELESLKRYVLSKDIYKNIISRDARVALILCKLMDGVDKIKVAREIKKVVESSNISSRVYYGGLPFQMIDMNDLILSDLNILTPLVAIVVIVILFLSFKNLIGVVLPFIPVALSTIWTLGLMAILNIPLTIISNSIPVILTAVGSAYGIHVVNKFREDIPVVDPKEKSKLTLSRVGVAIILAGLTTIVGFLSFIFGSYLVMIKEFGIFTSLGVLFALIISITVIPAILSFLNPKKTDRRVAKVKRGYKWASYILNFISRLKYLVISLNLIIIALSSLGIFKISREVNILDYFKPETQIRKTEEMLRKNFGGSLPLYVVVKGDIQDPMVLQKMKEIENFLENFGDIHNSLSIVDVLEEMNYVMGEGRKIPDTREKVANLIFLIEGEEIFSQLVSPEKDEAIIQANVTYVSSKRIFEIVNGLEEYFSKINGFSVSVKQTGMPLIYKHLDDAIIKSQIQSLILALIFVFVIMSLQLGSVVGGMFGVLPVFLTIFVVYGFMGYAGIPLDIATVLIASVSIGMGIDYSIHFFNRLRYELMEGASVEQGLLKVLGTTGVAILINALSVSLGFLVLVFSSVIPLQRFGAMILLTMFLSAGATLVLLPAIILTFKPKFLVKLVKLKSKVEVVG</sequence>
<keyword evidence="5 6" id="KW-0472">Membrane</keyword>
<feature type="transmembrane region" description="Helical" evidence="6">
    <location>
        <begin position="210"/>
        <end position="229"/>
    </location>
</feature>
<proteinExistence type="predicted"/>
<dbReference type="InterPro" id="IPR000731">
    <property type="entry name" value="SSD"/>
</dbReference>
<name>A0A0S4MXA7_9BACT</name>
<evidence type="ECO:0000256" key="4">
    <source>
        <dbReference type="ARBA" id="ARBA00022989"/>
    </source>
</evidence>
<dbReference type="AlphaFoldDB" id="A0A0S4MXA7"/>
<dbReference type="GO" id="GO:0005886">
    <property type="term" value="C:plasma membrane"/>
    <property type="evidence" value="ECO:0007669"/>
    <property type="project" value="UniProtKB-SubCell"/>
</dbReference>
<dbReference type="InterPro" id="IPR001036">
    <property type="entry name" value="Acrflvin-R"/>
</dbReference>
<feature type="transmembrane region" description="Helical" evidence="6">
    <location>
        <begin position="711"/>
        <end position="737"/>
    </location>
</feature>
<dbReference type="Pfam" id="PF03176">
    <property type="entry name" value="MMPL"/>
    <property type="match status" value="2"/>
</dbReference>
<feature type="transmembrane region" description="Helical" evidence="6">
    <location>
        <begin position="306"/>
        <end position="332"/>
    </location>
</feature>
<evidence type="ECO:0000313" key="9">
    <source>
        <dbReference type="Proteomes" id="UP000320623"/>
    </source>
</evidence>
<comment type="subcellular location">
    <subcellularLocation>
        <location evidence="1">Cell membrane</location>
        <topology evidence="1">Multi-pass membrane protein</topology>
    </subcellularLocation>
</comment>